<dbReference type="AlphaFoldDB" id="A0A397VCR0"/>
<dbReference type="EMBL" id="QKWP01000521">
    <property type="protein sequence ID" value="RIB18719.1"/>
    <property type="molecule type" value="Genomic_DNA"/>
</dbReference>
<reference evidence="1 2" key="1">
    <citation type="submission" date="2018-06" db="EMBL/GenBank/DDBJ databases">
        <title>Comparative genomics reveals the genomic features of Rhizophagus irregularis, R. cerebriforme, R. diaphanum and Gigaspora rosea, and their symbiotic lifestyle signature.</title>
        <authorList>
            <person name="Morin E."/>
            <person name="San Clemente H."/>
            <person name="Chen E.C.H."/>
            <person name="De La Providencia I."/>
            <person name="Hainaut M."/>
            <person name="Kuo A."/>
            <person name="Kohler A."/>
            <person name="Murat C."/>
            <person name="Tang N."/>
            <person name="Roy S."/>
            <person name="Loubradou J."/>
            <person name="Henrissat B."/>
            <person name="Grigoriev I.V."/>
            <person name="Corradi N."/>
            <person name="Roux C."/>
            <person name="Martin F.M."/>
        </authorList>
    </citation>
    <scope>NUCLEOTIDE SEQUENCE [LARGE SCALE GENOMIC DNA]</scope>
    <source>
        <strain evidence="1 2">DAOM 194757</strain>
    </source>
</reference>
<keyword evidence="2" id="KW-1185">Reference proteome</keyword>
<evidence type="ECO:0000313" key="2">
    <source>
        <dbReference type="Proteomes" id="UP000266673"/>
    </source>
</evidence>
<accession>A0A397VCR0</accession>
<comment type="caution">
    <text evidence="1">The sequence shown here is derived from an EMBL/GenBank/DDBJ whole genome shotgun (WGS) entry which is preliminary data.</text>
</comment>
<dbReference type="Proteomes" id="UP000266673">
    <property type="component" value="Unassembled WGS sequence"/>
</dbReference>
<dbReference type="OrthoDB" id="2363152at2759"/>
<gene>
    <name evidence="1" type="ORF">C2G38_2183814</name>
</gene>
<sequence length="124" mass="13862">MPITGPCAITTCKKESSTRWKRVTKHIINKGQANNTLPSYLQIGDTICLTCYNTVVVNSSTPSQQTQTDLQTQATIGLTETSETNEAQSTTNLSFTESIEILTDLLYNRENKEGRQTIYSFDEF</sequence>
<organism evidence="1 2">
    <name type="scientific">Gigaspora rosea</name>
    <dbReference type="NCBI Taxonomy" id="44941"/>
    <lineage>
        <taxon>Eukaryota</taxon>
        <taxon>Fungi</taxon>
        <taxon>Fungi incertae sedis</taxon>
        <taxon>Mucoromycota</taxon>
        <taxon>Glomeromycotina</taxon>
        <taxon>Glomeromycetes</taxon>
        <taxon>Diversisporales</taxon>
        <taxon>Gigasporaceae</taxon>
        <taxon>Gigaspora</taxon>
    </lineage>
</organism>
<evidence type="ECO:0000313" key="1">
    <source>
        <dbReference type="EMBL" id="RIB18719.1"/>
    </source>
</evidence>
<name>A0A397VCR0_9GLOM</name>
<proteinExistence type="predicted"/>
<protein>
    <submittedName>
        <fullName evidence="1">Uncharacterized protein</fullName>
    </submittedName>
</protein>